<protein>
    <submittedName>
        <fullName evidence="10">Cytochrome P450</fullName>
    </submittedName>
</protein>
<keyword evidence="11" id="KW-1185">Reference proteome</keyword>
<evidence type="ECO:0000256" key="7">
    <source>
        <dbReference type="ARBA" id="ARBA00023033"/>
    </source>
</evidence>
<dbReference type="GO" id="GO:0005506">
    <property type="term" value="F:iron ion binding"/>
    <property type="evidence" value="ECO:0007669"/>
    <property type="project" value="InterPro"/>
</dbReference>
<dbReference type="PANTHER" id="PTHR24305">
    <property type="entry name" value="CYTOCHROME P450"/>
    <property type="match status" value="1"/>
</dbReference>
<proteinExistence type="inferred from homology"/>
<dbReference type="EMBL" id="JAOTPV010000055">
    <property type="protein sequence ID" value="KAJ4466294.1"/>
    <property type="molecule type" value="Genomic_DNA"/>
</dbReference>
<keyword evidence="9" id="KW-1133">Transmembrane helix</keyword>
<keyword evidence="6 8" id="KW-0408">Iron</keyword>
<keyword evidence="5" id="KW-0560">Oxidoreductase</keyword>
<keyword evidence="9" id="KW-0472">Membrane</keyword>
<dbReference type="InterPro" id="IPR002403">
    <property type="entry name" value="Cyt_P450_E_grp-IV"/>
</dbReference>
<evidence type="ECO:0000256" key="8">
    <source>
        <dbReference type="PIRSR" id="PIRSR602403-1"/>
    </source>
</evidence>
<dbReference type="OrthoDB" id="6692864at2759"/>
<dbReference type="GO" id="GO:0016705">
    <property type="term" value="F:oxidoreductase activity, acting on paired donors, with incorporation or reduction of molecular oxygen"/>
    <property type="evidence" value="ECO:0007669"/>
    <property type="project" value="InterPro"/>
</dbReference>
<feature type="transmembrane region" description="Helical" evidence="9">
    <location>
        <begin position="29"/>
        <end position="48"/>
    </location>
</feature>
<dbReference type="Proteomes" id="UP001150266">
    <property type="component" value="Unassembled WGS sequence"/>
</dbReference>
<dbReference type="Gene3D" id="1.10.630.10">
    <property type="entry name" value="Cytochrome P450"/>
    <property type="match status" value="1"/>
</dbReference>
<dbReference type="GO" id="GO:0020037">
    <property type="term" value="F:heme binding"/>
    <property type="evidence" value="ECO:0007669"/>
    <property type="project" value="InterPro"/>
</dbReference>
<keyword evidence="7" id="KW-0503">Monooxygenase</keyword>
<sequence length="546" mass="61333">MSVEQIAPFIAGFFLFISFHFYPLRGDTAFLMCALLSCGFLFVLFLSATQEDEVFITGAQSISLCALVALVMTVLFRLSPLHPLHSFPGPLLNRISSLPSAYTIYTGYRHLTINSYHEKYGDFVRTGPNTLSINSYAAVSAIYSSASAMDKSSAYDFGGMAGLGLFFTKEKKSHSQRRRQWARAFTKESVNSYQPVLMRRTMELMDCIMSRKDSFSFIVNISECINHWTYDIMGDIIFGRCNKYSMMLNGDPGGLIQTGNLAIMLFECLSEIPPLSHILWHLPVAKRMRILEEYAGNRIVEFQKNHQTNFEKEFKPLASYFASIEDDLLPNSKDSKANIQADSLFAIQAGSDTPSGVAILLVFLILSNKSAQDRLVDELDREFPPSHPSMPVHKLIKLPYLNAVIHEALRLGTPFGGFPRVVPTGGFVINGKFVPGNTIVSIPTYTQEILEQNFSPHPLLFRPERWLSNSAELGFKTNRNALMSFSYGPYGCLGKELAWNQLLLFTARLFSTYEVKFTSDFIPSVFMKGVKNLRAAVFDHDLKVVV</sequence>
<accession>A0A9W9DEE7</accession>
<feature type="non-terminal residue" evidence="10">
    <location>
        <position position="1"/>
    </location>
</feature>
<comment type="cofactor">
    <cofactor evidence="1 8">
        <name>heme</name>
        <dbReference type="ChEBI" id="CHEBI:30413"/>
    </cofactor>
</comment>
<evidence type="ECO:0000256" key="5">
    <source>
        <dbReference type="ARBA" id="ARBA00023002"/>
    </source>
</evidence>
<evidence type="ECO:0000256" key="1">
    <source>
        <dbReference type="ARBA" id="ARBA00001971"/>
    </source>
</evidence>
<feature type="transmembrane region" description="Helical" evidence="9">
    <location>
        <begin position="54"/>
        <end position="76"/>
    </location>
</feature>
<feature type="binding site" description="axial binding residue" evidence="8">
    <location>
        <position position="492"/>
    </location>
    <ligand>
        <name>heme</name>
        <dbReference type="ChEBI" id="CHEBI:30413"/>
    </ligand>
    <ligandPart>
        <name>Fe</name>
        <dbReference type="ChEBI" id="CHEBI:18248"/>
    </ligandPart>
</feature>
<dbReference type="InterPro" id="IPR001128">
    <property type="entry name" value="Cyt_P450"/>
</dbReference>
<dbReference type="PRINTS" id="PR00385">
    <property type="entry name" value="P450"/>
</dbReference>
<evidence type="ECO:0000313" key="10">
    <source>
        <dbReference type="EMBL" id="KAJ4466294.1"/>
    </source>
</evidence>
<dbReference type="GO" id="GO:0004497">
    <property type="term" value="F:monooxygenase activity"/>
    <property type="evidence" value="ECO:0007669"/>
    <property type="project" value="UniProtKB-KW"/>
</dbReference>
<dbReference type="AlphaFoldDB" id="A0A9W9DEE7"/>
<evidence type="ECO:0000256" key="9">
    <source>
        <dbReference type="SAM" id="Phobius"/>
    </source>
</evidence>
<comment type="pathway">
    <text evidence="2">Secondary metabolite biosynthesis.</text>
</comment>
<reference evidence="10" key="1">
    <citation type="submission" date="2022-08" db="EMBL/GenBank/DDBJ databases">
        <title>A Global Phylogenomic Analysis of the Shiitake Genus Lentinula.</title>
        <authorList>
            <consortium name="DOE Joint Genome Institute"/>
            <person name="Sierra-Patev S."/>
            <person name="Min B."/>
            <person name="Naranjo-Ortiz M."/>
            <person name="Looney B."/>
            <person name="Konkel Z."/>
            <person name="Slot J.C."/>
            <person name="Sakamoto Y."/>
            <person name="Steenwyk J.L."/>
            <person name="Rokas A."/>
            <person name="Carro J."/>
            <person name="Camarero S."/>
            <person name="Ferreira P."/>
            <person name="Molpeceres G."/>
            <person name="Ruiz-Duenas F.J."/>
            <person name="Serrano A."/>
            <person name="Henrissat B."/>
            <person name="Drula E."/>
            <person name="Hughes K.W."/>
            <person name="Mata J.L."/>
            <person name="Ishikawa N.K."/>
            <person name="Vargas-Isla R."/>
            <person name="Ushijima S."/>
            <person name="Smith C.A."/>
            <person name="Ahrendt S."/>
            <person name="Andreopoulos W."/>
            <person name="He G."/>
            <person name="Labutti K."/>
            <person name="Lipzen A."/>
            <person name="Ng V."/>
            <person name="Riley R."/>
            <person name="Sandor L."/>
            <person name="Barry K."/>
            <person name="Martinez A.T."/>
            <person name="Xiao Y."/>
            <person name="Gibbons J.G."/>
            <person name="Terashima K."/>
            <person name="Grigoriev I.V."/>
            <person name="Hibbett D.S."/>
        </authorList>
    </citation>
    <scope>NUCLEOTIDE SEQUENCE</scope>
    <source>
        <strain evidence="10">JLM2183</strain>
    </source>
</reference>
<name>A0A9W9DEE7_9AGAR</name>
<evidence type="ECO:0000256" key="6">
    <source>
        <dbReference type="ARBA" id="ARBA00023004"/>
    </source>
</evidence>
<keyword evidence="8" id="KW-0349">Heme</keyword>
<comment type="caution">
    <text evidence="10">The sequence shown here is derived from an EMBL/GenBank/DDBJ whole genome shotgun (WGS) entry which is preliminary data.</text>
</comment>
<dbReference type="InterPro" id="IPR050121">
    <property type="entry name" value="Cytochrome_P450_monoxygenase"/>
</dbReference>
<evidence type="ECO:0000256" key="4">
    <source>
        <dbReference type="ARBA" id="ARBA00022723"/>
    </source>
</evidence>
<dbReference type="SUPFAM" id="SSF48264">
    <property type="entry name" value="Cytochrome P450"/>
    <property type="match status" value="1"/>
</dbReference>
<keyword evidence="4 8" id="KW-0479">Metal-binding</keyword>
<organism evidence="10 11">
    <name type="scientific">Lentinula aciculospora</name>
    <dbReference type="NCBI Taxonomy" id="153920"/>
    <lineage>
        <taxon>Eukaryota</taxon>
        <taxon>Fungi</taxon>
        <taxon>Dikarya</taxon>
        <taxon>Basidiomycota</taxon>
        <taxon>Agaricomycotina</taxon>
        <taxon>Agaricomycetes</taxon>
        <taxon>Agaricomycetidae</taxon>
        <taxon>Agaricales</taxon>
        <taxon>Marasmiineae</taxon>
        <taxon>Omphalotaceae</taxon>
        <taxon>Lentinula</taxon>
    </lineage>
</organism>
<feature type="transmembrane region" description="Helical" evidence="9">
    <location>
        <begin position="6"/>
        <end position="22"/>
    </location>
</feature>
<evidence type="ECO:0000256" key="2">
    <source>
        <dbReference type="ARBA" id="ARBA00005179"/>
    </source>
</evidence>
<dbReference type="PRINTS" id="PR00465">
    <property type="entry name" value="EP450IV"/>
</dbReference>
<dbReference type="PANTHER" id="PTHR24305:SF187">
    <property type="entry name" value="P450, PUTATIVE (EUROFUNG)-RELATED"/>
    <property type="match status" value="1"/>
</dbReference>
<evidence type="ECO:0000256" key="3">
    <source>
        <dbReference type="ARBA" id="ARBA00010617"/>
    </source>
</evidence>
<keyword evidence="9" id="KW-0812">Transmembrane</keyword>
<dbReference type="InterPro" id="IPR036396">
    <property type="entry name" value="Cyt_P450_sf"/>
</dbReference>
<gene>
    <name evidence="10" type="ORF">J3R30DRAFT_3860008</name>
</gene>
<dbReference type="Pfam" id="PF00067">
    <property type="entry name" value="p450"/>
    <property type="match status" value="1"/>
</dbReference>
<evidence type="ECO:0000313" key="11">
    <source>
        <dbReference type="Proteomes" id="UP001150266"/>
    </source>
</evidence>
<comment type="similarity">
    <text evidence="3">Belongs to the cytochrome P450 family.</text>
</comment>